<dbReference type="AlphaFoldDB" id="A0A917MS74"/>
<evidence type="ECO:0000313" key="2">
    <source>
        <dbReference type="Proteomes" id="UP000627292"/>
    </source>
</evidence>
<comment type="caution">
    <text evidence="1">The sequence shown here is derived from an EMBL/GenBank/DDBJ whole genome shotgun (WGS) entry which is preliminary data.</text>
</comment>
<organism evidence="1 2">
    <name type="scientific">Filimonas zeae</name>
    <dbReference type="NCBI Taxonomy" id="1737353"/>
    <lineage>
        <taxon>Bacteria</taxon>
        <taxon>Pseudomonadati</taxon>
        <taxon>Bacteroidota</taxon>
        <taxon>Chitinophagia</taxon>
        <taxon>Chitinophagales</taxon>
        <taxon>Chitinophagaceae</taxon>
        <taxon>Filimonas</taxon>
    </lineage>
</organism>
<proteinExistence type="predicted"/>
<reference evidence="1" key="1">
    <citation type="journal article" date="2014" name="Int. J. Syst. Evol. Microbiol.">
        <title>Complete genome sequence of Corynebacterium casei LMG S-19264T (=DSM 44701T), isolated from a smear-ripened cheese.</title>
        <authorList>
            <consortium name="US DOE Joint Genome Institute (JGI-PGF)"/>
            <person name="Walter F."/>
            <person name="Albersmeier A."/>
            <person name="Kalinowski J."/>
            <person name="Ruckert C."/>
        </authorList>
    </citation>
    <scope>NUCLEOTIDE SEQUENCE</scope>
    <source>
        <strain evidence="1">CGMCC 1.15290</strain>
    </source>
</reference>
<dbReference type="Proteomes" id="UP000627292">
    <property type="component" value="Unassembled WGS sequence"/>
</dbReference>
<keyword evidence="2" id="KW-1185">Reference proteome</keyword>
<protein>
    <submittedName>
        <fullName evidence="1">Uncharacterized protein</fullName>
    </submittedName>
</protein>
<gene>
    <name evidence="1" type="ORF">GCM10011379_09830</name>
</gene>
<dbReference type="EMBL" id="BMIB01000001">
    <property type="protein sequence ID" value="GGH61146.1"/>
    <property type="molecule type" value="Genomic_DNA"/>
</dbReference>
<reference evidence="1" key="2">
    <citation type="submission" date="2020-09" db="EMBL/GenBank/DDBJ databases">
        <authorList>
            <person name="Sun Q."/>
            <person name="Zhou Y."/>
        </authorList>
    </citation>
    <scope>NUCLEOTIDE SEQUENCE</scope>
    <source>
        <strain evidence="1">CGMCC 1.15290</strain>
    </source>
</reference>
<sequence length="208" mass="24746">MYDMIKIEAAWTAADWHAALNNDTTRNNDCLIFCEEQDDLVWFATTYIQYLAVMGGNEVMPFYGHQIHRFADFVYQANHILPVGYRMVDNNVHALYDLLLNFETEPPYRYLFWNNAQHLFQKNSADFSNVFEPMIVAAYCNRNGISTIKEDNTRYKVHQRNFFFFHKTEWAQLSQLLEMEYYIPSIDGPFDKKLDFNIVLLEPYRQTD</sequence>
<name>A0A917MS74_9BACT</name>
<evidence type="ECO:0000313" key="1">
    <source>
        <dbReference type="EMBL" id="GGH61146.1"/>
    </source>
</evidence>
<accession>A0A917MS74</accession>